<dbReference type="PANTHER" id="PTHR47170">
    <property type="entry name" value="MALONYL-COA ACP TRANSACYLASE, ACP-BINDING"/>
    <property type="match status" value="1"/>
</dbReference>
<dbReference type="WBParaSite" id="PSAMB.scaffold2975size20275.g19799.t1">
    <property type="protein sequence ID" value="PSAMB.scaffold2975size20275.g19799.t1"/>
    <property type="gene ID" value="PSAMB.scaffold2975size20275.g19799"/>
</dbReference>
<accession>A0A914W3F7</accession>
<dbReference type="SMART" id="SM00827">
    <property type="entry name" value="PKS_AT"/>
    <property type="match status" value="1"/>
</dbReference>
<proteinExistence type="predicted"/>
<dbReference type="Pfam" id="PF00698">
    <property type="entry name" value="Acyl_transf_1"/>
    <property type="match status" value="1"/>
</dbReference>
<organism evidence="2 3">
    <name type="scientific">Plectus sambesii</name>
    <dbReference type="NCBI Taxonomy" id="2011161"/>
    <lineage>
        <taxon>Eukaryota</taxon>
        <taxon>Metazoa</taxon>
        <taxon>Ecdysozoa</taxon>
        <taxon>Nematoda</taxon>
        <taxon>Chromadorea</taxon>
        <taxon>Plectida</taxon>
        <taxon>Plectina</taxon>
        <taxon>Plectoidea</taxon>
        <taxon>Plectidae</taxon>
        <taxon>Plectus</taxon>
    </lineage>
</organism>
<dbReference type="InterPro" id="IPR014043">
    <property type="entry name" value="Acyl_transferase_dom"/>
</dbReference>
<dbReference type="InterPro" id="IPR052760">
    <property type="entry name" value="Mitochondrial_malonyltrans"/>
</dbReference>
<reference evidence="3" key="1">
    <citation type="submission" date="2022-11" db="UniProtKB">
        <authorList>
            <consortium name="WormBaseParasite"/>
        </authorList>
    </citation>
    <scope>IDENTIFICATION</scope>
</reference>
<evidence type="ECO:0000259" key="1">
    <source>
        <dbReference type="SMART" id="SM00827"/>
    </source>
</evidence>
<dbReference type="Gene3D" id="3.30.70.250">
    <property type="entry name" value="Malonyl-CoA ACP transacylase, ACP-binding"/>
    <property type="match status" value="1"/>
</dbReference>
<evidence type="ECO:0000313" key="3">
    <source>
        <dbReference type="WBParaSite" id="PSAMB.scaffold2975size20275.g19799.t1"/>
    </source>
</evidence>
<protein>
    <submittedName>
        <fullName evidence="3">Malonyl-CoA:ACP transacylase (MAT) domain-containing protein</fullName>
    </submittedName>
</protein>
<name>A0A914W3F7_9BILA</name>
<feature type="domain" description="Malonyl-CoA:ACP transacylase (MAT)" evidence="1">
    <location>
        <begin position="152"/>
        <end position="455"/>
    </location>
</feature>
<sequence>MRLFPGPVIRLSVRHIRKRVYIPQPSDAYLNDRLVYDESEIDAASVSKEASRTLNDLALKPKLHVEDENFDVSLNSAPKQKLYEDKKSPKLFHFPSPEPLDRVGTDSADEGKRFVIRDESDGRAIKKLKKPLRVAKALNFSRIPLEKQAIFLFPGQGSQFVGMGRQLLDCDASRNLFEAAKHILGYDLLKLCLDGPKESLDRTVHCQPAVFVASLAAVEKLRQERPEAVENAVAAAGFSVGEYAALVFAKTLSFAEGLRIVQIRAEAMQKCSEAIPSGMVTVRVSADSQLGEALIHARRATMQAHHSQEPTVCSVANYLLQGMQVVGGDDVTLSFLDQNAREYNIEVVKRLPVSGAFHTKRMRDAAAPVEEALNSAEMSLPVIDVYSNVTGAPYERNIGRIKRNLVDQIYLPVKWEQIQQLLFRRRVGDHFPRYFELGPGRQLGAMFYYVSKKAHKSLTNVPV</sequence>
<evidence type="ECO:0000313" key="2">
    <source>
        <dbReference type="Proteomes" id="UP000887566"/>
    </source>
</evidence>
<dbReference type="SUPFAM" id="SSF52151">
    <property type="entry name" value="FabD/lysophospholipase-like"/>
    <property type="match status" value="1"/>
</dbReference>
<dbReference type="AlphaFoldDB" id="A0A914W3F7"/>
<dbReference type="GO" id="GO:0016740">
    <property type="term" value="F:transferase activity"/>
    <property type="evidence" value="ECO:0007669"/>
    <property type="project" value="InterPro"/>
</dbReference>
<dbReference type="Proteomes" id="UP000887566">
    <property type="component" value="Unplaced"/>
</dbReference>
<dbReference type="InterPro" id="IPR001227">
    <property type="entry name" value="Ac_transferase_dom_sf"/>
</dbReference>
<keyword evidence="2" id="KW-1185">Reference proteome</keyword>
<dbReference type="InterPro" id="IPR016035">
    <property type="entry name" value="Acyl_Trfase/lysoPLipase"/>
</dbReference>
<dbReference type="PANTHER" id="PTHR47170:SF2">
    <property type="entry name" value="MALONYL-COA:ACP TRANSACYLASE (MAT) DOMAIN-CONTAINING PROTEIN"/>
    <property type="match status" value="1"/>
</dbReference>
<dbReference type="Gene3D" id="3.40.366.10">
    <property type="entry name" value="Malonyl-Coenzyme A Acyl Carrier Protein, domain 2"/>
    <property type="match status" value="1"/>
</dbReference>